<dbReference type="InterPro" id="IPR045189">
    <property type="entry name" value="UBR4-like"/>
</dbReference>
<feature type="compositionally biased region" description="Low complexity" evidence="1">
    <location>
        <begin position="135"/>
        <end position="153"/>
    </location>
</feature>
<evidence type="ECO:0000256" key="1">
    <source>
        <dbReference type="SAM" id="MobiDB-lite"/>
    </source>
</evidence>
<name>A0A7J5ZF41_DISMA</name>
<protein>
    <recommendedName>
        <fullName evidence="2">E3 ubiquitin-protein ligase UBR4-like domain-containing protein</fullName>
    </recommendedName>
</protein>
<keyword evidence="4" id="KW-1185">Reference proteome</keyword>
<dbReference type="GO" id="GO:0005829">
    <property type="term" value="C:cytosol"/>
    <property type="evidence" value="ECO:0007669"/>
    <property type="project" value="TreeGrafter"/>
</dbReference>
<feature type="region of interest" description="Disordered" evidence="1">
    <location>
        <begin position="68"/>
        <end position="168"/>
    </location>
</feature>
<dbReference type="GO" id="GO:0004842">
    <property type="term" value="F:ubiquitin-protein transferase activity"/>
    <property type="evidence" value="ECO:0007669"/>
    <property type="project" value="TreeGrafter"/>
</dbReference>
<dbReference type="GO" id="GO:0006511">
    <property type="term" value="P:ubiquitin-dependent protein catabolic process"/>
    <property type="evidence" value="ECO:0007669"/>
    <property type="project" value="TreeGrafter"/>
</dbReference>
<dbReference type="Pfam" id="PF24079">
    <property type="entry name" value="UBR4"/>
    <property type="match status" value="1"/>
</dbReference>
<proteinExistence type="predicted"/>
<gene>
    <name evidence="3" type="ORF">F7725_000495</name>
</gene>
<feature type="compositionally biased region" description="Polar residues" evidence="1">
    <location>
        <begin position="78"/>
        <end position="88"/>
    </location>
</feature>
<dbReference type="InterPro" id="IPR056530">
    <property type="entry name" value="UBR4-like_dom"/>
</dbReference>
<feature type="compositionally biased region" description="Acidic residues" evidence="1">
    <location>
        <begin position="154"/>
        <end position="163"/>
    </location>
</feature>
<dbReference type="OrthoDB" id="30336at2759"/>
<evidence type="ECO:0000313" key="4">
    <source>
        <dbReference type="Proteomes" id="UP000518266"/>
    </source>
</evidence>
<feature type="region of interest" description="Disordered" evidence="1">
    <location>
        <begin position="23"/>
        <end position="55"/>
    </location>
</feature>
<evidence type="ECO:0000259" key="2">
    <source>
        <dbReference type="Pfam" id="PF24079"/>
    </source>
</evidence>
<feature type="compositionally biased region" description="Basic and acidic residues" evidence="1">
    <location>
        <begin position="572"/>
        <end position="583"/>
    </location>
</feature>
<dbReference type="SUPFAM" id="SSF48371">
    <property type="entry name" value="ARM repeat"/>
    <property type="match status" value="1"/>
</dbReference>
<organism evidence="3 4">
    <name type="scientific">Dissostichus mawsoni</name>
    <name type="common">Antarctic cod</name>
    <dbReference type="NCBI Taxonomy" id="36200"/>
    <lineage>
        <taxon>Eukaryota</taxon>
        <taxon>Metazoa</taxon>
        <taxon>Chordata</taxon>
        <taxon>Craniata</taxon>
        <taxon>Vertebrata</taxon>
        <taxon>Euteleostomi</taxon>
        <taxon>Actinopterygii</taxon>
        <taxon>Neopterygii</taxon>
        <taxon>Teleostei</taxon>
        <taxon>Neoteleostei</taxon>
        <taxon>Acanthomorphata</taxon>
        <taxon>Eupercaria</taxon>
        <taxon>Perciformes</taxon>
        <taxon>Notothenioidei</taxon>
        <taxon>Nototheniidae</taxon>
        <taxon>Dissostichus</taxon>
    </lineage>
</organism>
<feature type="domain" description="E3 ubiquitin-protein ligase UBR4-like" evidence="2">
    <location>
        <begin position="894"/>
        <end position="1018"/>
    </location>
</feature>
<dbReference type="EMBL" id="JAAKFY010000002">
    <property type="protein sequence ID" value="KAF3860240.1"/>
    <property type="molecule type" value="Genomic_DNA"/>
</dbReference>
<dbReference type="GO" id="GO:0005654">
    <property type="term" value="C:nucleoplasm"/>
    <property type="evidence" value="ECO:0007669"/>
    <property type="project" value="TreeGrafter"/>
</dbReference>
<evidence type="ECO:0000313" key="3">
    <source>
        <dbReference type="EMBL" id="KAF3860240.1"/>
    </source>
</evidence>
<feature type="region of interest" description="Disordered" evidence="1">
    <location>
        <begin position="540"/>
        <end position="586"/>
    </location>
</feature>
<comment type="caution">
    <text evidence="3">The sequence shown here is derived from an EMBL/GenBank/DDBJ whole genome shotgun (WGS) entry which is preliminary data.</text>
</comment>
<sequence>MLDIPPDADDETMVELAIALSLQQEQQGSSSSALGLQSLGLSGQAPSSSSLDAGTLSDTTASAIAMISAPASDDEGSTAATDGSTLRTSPAEHGGSVGSESGGSAIDSVAGEHSVSGRSSAYGDTTVEGHPAGPGSVSSSTGAISTTTAQQEGEGSEGEGETEGDIHTSNRLHMVRLMLLERLLQHLSQLHNVGGVQAIPYMQVILMLTSDLDGEDEKDKGALDELLAQLIAELSMHKKDVSKKNERSSINEVHLVIMRLLSVFMSRTKSGSKSSSESSSLISNATATALLSLGSIDYCLHVLKSLLDFWKSQQGEEEPATTSQLLRPHTASSPPDMSPFFLRQYVKGHAADVFEAYSQLLTEMVLRLPYQIKKIADTNPRIPPPVFDHSWFYYLSEYLMIQQTPFVRRQVRKLLLFICGSKEKYRQLRDLHTLDSHVRSIKKLLEEQGIFLRAGVVTATSGSALQYDTLINLMEHLKACAEIATQRTINWQKFCMKDDSVLYFLLQVSFLVDEGVSPVLLQLLSCALCGSKVLASSSSSSSSSFSGGGSGSAGQAGASQSSQSKSSSKKSKKEDKEKDKEGEGVGSQEDQLCMALVSQLNKFADKETLIQFLRCFLLESNSSAVRWQAHCLALHIYRNSSKSQQDLLLELTWAIWPELPAYGRKAAQFVDLLGYFSLKTPQTEKKLKEYSQKAVEILRAQNHILTNHPNSNIYTTLSGLVEFDGFFLESDPCLNIKLSSIKVDTRYTTTQQVVKLIGSHTISKVTVKIGDLKRTKMVRTINLYYNNRTVQAIVELKNKPARWHKAKKVQLTPGQTEVKIDLPLPIVASNLMIEFSDFYENYQASTETLQCPRCSASVPANPGVCGNCGENVINYDEKDPFLCNACGFCKYARFDFMLYARPCCAVDPIENEEDRKKAVTNINTLLDKADRVYHQLMGHRPQLESLLSKVNEAAPEKPQDDSGAGAGLGTSSANVNRYIQQLAQEYSGDCKTSFDELSKIIQKVLASRKELLEYDLQQREAATKSSRSSSSHQPTITASQYRANSVLGCGHTSSNKCYGCASAVTGHCITLLRALATNPALRQILVLQGLIRELFEYNLRRGTAAMREEVRQLVCLLTRDHPEATQQMNDLIIAKVSAALKGHWANPDLVSNLQYEMLLLTDSISKEGGCWELRLRCALSLFLMSVNIKTPVVVENITLMCLRILQKLIKPPAATSKKNKDAAIESLTTVRPYSNEIHAQAQLWLKKDPKASYEAWKKCLPARCQENVSKPQGKTELRRQYLLEKYVWKWKQFMRSKKGEGLFPRLLKLSHNNWLRQVLFTPATQAARQAACTIVEALTTIPSRKQQVLDLLTSYLDELSVAGECAVEYLGLYQKLIKPTHWKVYLAARGVLPYIGNLITKEIANLLALEEATLSTDLQQGYALKSLTGLLSSFVEVESIKRHFKSRLVGTVLNGYLCLRKLVVQRTKLIDETQDMLLEMLEDMTTGLH</sequence>
<feature type="compositionally biased region" description="Low complexity" evidence="1">
    <location>
        <begin position="555"/>
        <end position="566"/>
    </location>
</feature>
<dbReference type="PANTHER" id="PTHR21725:SF1">
    <property type="entry name" value="E3 UBIQUITIN-PROTEIN LIGASE UBR4"/>
    <property type="match status" value="1"/>
</dbReference>
<dbReference type="GO" id="GO:0016020">
    <property type="term" value="C:membrane"/>
    <property type="evidence" value="ECO:0007669"/>
    <property type="project" value="TreeGrafter"/>
</dbReference>
<reference evidence="3 4" key="1">
    <citation type="submission" date="2020-03" db="EMBL/GenBank/DDBJ databases">
        <title>Dissostichus mawsoni Genome sequencing and assembly.</title>
        <authorList>
            <person name="Park H."/>
        </authorList>
    </citation>
    <scope>NUCLEOTIDE SEQUENCE [LARGE SCALE GENOMIC DNA]</scope>
    <source>
        <strain evidence="3">DM0001</strain>
        <tissue evidence="3">Muscle</tissue>
    </source>
</reference>
<dbReference type="Proteomes" id="UP000518266">
    <property type="component" value="Unassembled WGS sequence"/>
</dbReference>
<dbReference type="GO" id="GO:0005813">
    <property type="term" value="C:centrosome"/>
    <property type="evidence" value="ECO:0007669"/>
    <property type="project" value="TreeGrafter"/>
</dbReference>
<accession>A0A7J5ZF41</accession>
<dbReference type="PANTHER" id="PTHR21725">
    <property type="entry name" value="E3 UBIQUITIN-PROTEIN LIGASE UBR4"/>
    <property type="match status" value="1"/>
</dbReference>
<dbReference type="InterPro" id="IPR016024">
    <property type="entry name" value="ARM-type_fold"/>
</dbReference>